<dbReference type="GeneTree" id="ENSGT00390000003006"/>
<evidence type="ECO:0000259" key="2">
    <source>
        <dbReference type="Pfam" id="PF15443"/>
    </source>
</evidence>
<evidence type="ECO:0000313" key="4">
    <source>
        <dbReference type="Proteomes" id="UP000006718"/>
    </source>
</evidence>
<evidence type="ECO:0000313" key="3">
    <source>
        <dbReference type="Ensembl" id="ENSMMUP00000066745.1"/>
    </source>
</evidence>
<gene>
    <name evidence="3 5" type="primary">C12H2orf72</name>
</gene>
<dbReference type="FunCoup" id="A0A5F7ZQ36">
    <property type="interactions" value="68"/>
</dbReference>
<feature type="compositionally biased region" description="Basic residues" evidence="1">
    <location>
        <begin position="77"/>
        <end position="86"/>
    </location>
</feature>
<dbReference type="InterPro" id="IPR027868">
    <property type="entry name" value="C2orf72-like_C"/>
</dbReference>
<protein>
    <submittedName>
        <fullName evidence="3">Chromosome 12 C2orf72 homolog</fullName>
    </submittedName>
</protein>
<keyword evidence="4" id="KW-1185">Reference proteome</keyword>
<dbReference type="AlphaFoldDB" id="A0A5F7ZQ36"/>
<organism evidence="3 4">
    <name type="scientific">Macaca mulatta</name>
    <name type="common">Rhesus macaque</name>
    <dbReference type="NCBI Taxonomy" id="9544"/>
    <lineage>
        <taxon>Eukaryota</taxon>
        <taxon>Metazoa</taxon>
        <taxon>Chordata</taxon>
        <taxon>Craniata</taxon>
        <taxon>Vertebrata</taxon>
        <taxon>Euteleostomi</taxon>
        <taxon>Mammalia</taxon>
        <taxon>Eutheria</taxon>
        <taxon>Euarchontoglires</taxon>
        <taxon>Primates</taxon>
        <taxon>Haplorrhini</taxon>
        <taxon>Catarrhini</taxon>
        <taxon>Cercopithecidae</taxon>
        <taxon>Cercopithecinae</taxon>
        <taxon>Macaca</taxon>
    </lineage>
</organism>
<reference evidence="4" key="1">
    <citation type="journal article" date="2007" name="Science">
        <title>Evolutionary and biomedical insights from the rhesus macaque genome.</title>
        <authorList>
            <person name="Gibbs R.A."/>
            <person name="Rogers J."/>
            <person name="Katze M.G."/>
            <person name="Bumgarner R."/>
            <person name="Weinstock G.M."/>
            <person name="Mardis E.R."/>
            <person name="Remington K.A."/>
            <person name="Strausberg R.L."/>
            <person name="Venter J.C."/>
            <person name="Wilson R.K."/>
            <person name="Batzer M.A."/>
            <person name="Bustamante C.D."/>
            <person name="Eichler E.E."/>
            <person name="Hahn M.W."/>
            <person name="Hardison R.C."/>
            <person name="Makova K.D."/>
            <person name="Miller W."/>
            <person name="Milosavljevic A."/>
            <person name="Palermo R.E."/>
            <person name="Siepel A."/>
            <person name="Sikela J.M."/>
            <person name="Attaway T."/>
            <person name="Bell S."/>
            <person name="Bernard K.E."/>
            <person name="Buhay C.J."/>
            <person name="Chandrabose M.N."/>
            <person name="Dao M."/>
            <person name="Davis C."/>
            <person name="Delehaunty K.D."/>
            <person name="Ding Y."/>
            <person name="Dinh H.H."/>
            <person name="Dugan-Rocha S."/>
            <person name="Fulton L.A."/>
            <person name="Gabisi R.A."/>
            <person name="Garner T.T."/>
            <person name="Godfrey J."/>
            <person name="Hawes A.C."/>
            <person name="Hernandez J."/>
            <person name="Hines S."/>
            <person name="Holder M."/>
            <person name="Hume J."/>
            <person name="Jhangiani S.N."/>
            <person name="Joshi V."/>
            <person name="Khan Z.M."/>
            <person name="Kirkness E.F."/>
            <person name="Cree A."/>
            <person name="Fowler R.G."/>
            <person name="Lee S."/>
            <person name="Lewis L.R."/>
            <person name="Li Z."/>
            <person name="Liu Y.-S."/>
            <person name="Moore S.M."/>
            <person name="Muzny D."/>
            <person name="Nazareth L.V."/>
            <person name="Ngo D.N."/>
            <person name="Okwuonu G.O."/>
            <person name="Pai G."/>
            <person name="Parker D."/>
            <person name="Paul H.A."/>
            <person name="Pfannkoch C."/>
            <person name="Pohl C.S."/>
            <person name="Rogers Y.-H.C."/>
            <person name="Ruiz S.J."/>
            <person name="Sabo A."/>
            <person name="Santibanez J."/>
            <person name="Schneider B.W."/>
            <person name="Smith S.M."/>
            <person name="Sodergren E."/>
            <person name="Svatek A.F."/>
            <person name="Utterback T.R."/>
            <person name="Vattathil S."/>
            <person name="Warren W."/>
            <person name="White C.S."/>
            <person name="Chinwalla A.T."/>
            <person name="Feng Y."/>
            <person name="Halpern A.L."/>
            <person name="Hillier L.W."/>
            <person name="Huang X."/>
            <person name="Minx P."/>
            <person name="Nelson J.O."/>
            <person name="Pepin K.H."/>
            <person name="Qin X."/>
            <person name="Sutton G.G."/>
            <person name="Venter E."/>
            <person name="Walenz B.P."/>
            <person name="Wallis J.W."/>
            <person name="Worley K.C."/>
            <person name="Yang S.-P."/>
            <person name="Jones S.M."/>
            <person name="Marra M.A."/>
            <person name="Rocchi M."/>
            <person name="Schein J.E."/>
            <person name="Baertsch R."/>
            <person name="Clarke L."/>
            <person name="Csuros M."/>
            <person name="Glasscock J."/>
            <person name="Harris R.A."/>
            <person name="Havlak P."/>
            <person name="Jackson A.R."/>
            <person name="Jiang H."/>
            <person name="Liu Y."/>
            <person name="Messina D.N."/>
            <person name="Shen Y."/>
            <person name="Song H.X.-Z."/>
            <person name="Wylie T."/>
            <person name="Zhang L."/>
            <person name="Birney E."/>
            <person name="Han K."/>
            <person name="Konkel M.K."/>
            <person name="Lee J."/>
            <person name="Smit A.F.A."/>
            <person name="Ullmer B."/>
            <person name="Wang H."/>
            <person name="Xing J."/>
            <person name="Burhans R."/>
            <person name="Cheng Z."/>
            <person name="Karro J.E."/>
            <person name="Ma J."/>
            <person name="Raney B."/>
            <person name="She X."/>
            <person name="Cox M.J."/>
            <person name="Demuth J.P."/>
            <person name="Dumas L.J."/>
            <person name="Han S.-G."/>
            <person name="Hopkins J."/>
            <person name="Karimpour-Fard A."/>
            <person name="Kim Y.H."/>
            <person name="Pollack J.R."/>
            <person name="Vinar T."/>
            <person name="Addo-Quaye C."/>
            <person name="Degenhardt J."/>
            <person name="Denby A."/>
            <person name="Hubisz M.J."/>
            <person name="Indap A."/>
            <person name="Kosiol C."/>
            <person name="Lahn B.T."/>
            <person name="Lawson H.A."/>
            <person name="Marklein A."/>
            <person name="Nielsen R."/>
            <person name="Vallender E.J."/>
            <person name="Clark A.G."/>
            <person name="Ferguson B."/>
            <person name="Hernandez R.D."/>
            <person name="Hirani K."/>
            <person name="Kehrer-Sawatzki H."/>
            <person name="Kolb J."/>
            <person name="Patil S."/>
            <person name="Pu L.-L."/>
            <person name="Ren Y."/>
            <person name="Smith D.G."/>
            <person name="Wheeler D.A."/>
            <person name="Schenck I."/>
            <person name="Ball E.V."/>
            <person name="Chen R."/>
            <person name="Cooper D.N."/>
            <person name="Giardine B."/>
            <person name="Hsu F."/>
            <person name="Kent W.J."/>
            <person name="Lesk A."/>
            <person name="Nelson D.L."/>
            <person name="O'brien W.E."/>
            <person name="Pruefer K."/>
            <person name="Stenson P.D."/>
            <person name="Wallace J.C."/>
            <person name="Ke H."/>
            <person name="Liu X.-M."/>
            <person name="Wang P."/>
            <person name="Xiang A.P."/>
            <person name="Yang F."/>
            <person name="Barber G.P."/>
            <person name="Haussler D."/>
            <person name="Karolchik D."/>
            <person name="Kern A.D."/>
            <person name="Kuhn R.M."/>
            <person name="Smith K.E."/>
            <person name="Zwieg A.S."/>
        </authorList>
    </citation>
    <scope>NUCLEOTIDE SEQUENCE [LARGE SCALE GENOMIC DNA]</scope>
    <source>
        <strain evidence="4">17573</strain>
    </source>
</reference>
<feature type="domain" description="C2orf72-like C-terminal" evidence="2">
    <location>
        <begin position="230"/>
        <end position="343"/>
    </location>
</feature>
<dbReference type="ExpressionAtlas" id="A0A5F7ZQ36">
    <property type="expression patterns" value="baseline"/>
</dbReference>
<dbReference type="PANTHER" id="PTHR35675:SF1">
    <property type="entry name" value="RIKEN CDNA 2810459M11 GENE"/>
    <property type="match status" value="1"/>
</dbReference>
<accession>A0A5F7ZQ36</accession>
<dbReference type="VEuPathDB" id="HostDB:ENSMMUG00000063086"/>
<feature type="compositionally biased region" description="Low complexity" evidence="1">
    <location>
        <begin position="29"/>
        <end position="40"/>
    </location>
</feature>
<feature type="region of interest" description="Disordered" evidence="1">
    <location>
        <begin position="1"/>
        <end position="107"/>
    </location>
</feature>
<feature type="compositionally biased region" description="Basic and acidic residues" evidence="1">
    <location>
        <begin position="91"/>
        <end position="106"/>
    </location>
</feature>
<sequence>MTLRFPTSAQGLREEPPLEGWGESPLLQPGPAMRAAPRGACTQRPRPGARGSGWARPSGACPPCRGATAPRGGQRVRPSRSGRRGRAAASMERELEALSARPERPAEPPFQALVEAAGGRGQVLLVGELWEREQSRALLQDFARAVFPPEPGAGKPGGAAAEGAGPGAARGAQRAARTTGAARTAGAAAARAIRSQLVFVLCRASSLTAREPRRRLREMLRDVRGRRRAGAALVGVLVAEAGPEDAVAPGLRLLEALLRAVFGRQAGGPVQAAAYCPGLPSSCLAVQAAACRALQAAGAGQPVEGAWERPALPGLLACFSWGPWSRRKDQDVAACRSPAHGECSPTSCTLRARCTELWEWSHELGDLRDRVDQYLWSACHVPGVGVSNVRCPYARQWAHALGQAGFFPQESPPNKDSMGRIVTKASPGACWGAWDQTQRVSLEDPGSVLELVTFELGDEGIFIGRNGKV</sequence>
<proteinExistence type="predicted"/>
<name>A0A5F7ZQ36_MACMU</name>
<dbReference type="InParanoid" id="A0A5F7ZQ36"/>
<evidence type="ECO:0000256" key="1">
    <source>
        <dbReference type="SAM" id="MobiDB-lite"/>
    </source>
</evidence>
<dbReference type="VGNC" id="VGNC:104512">
    <property type="gene designation" value="C12H2orf72"/>
</dbReference>
<dbReference type="Pfam" id="PF15443">
    <property type="entry name" value="DUF4630"/>
    <property type="match status" value="1"/>
</dbReference>
<reference evidence="3" key="3">
    <citation type="submission" date="2025-08" db="UniProtKB">
        <authorList>
            <consortium name="Ensembl"/>
        </authorList>
    </citation>
    <scope>IDENTIFICATION</scope>
    <source>
        <strain evidence="3">17573</strain>
    </source>
</reference>
<dbReference type="Ensembl" id="ENSMMUT00000093524.1">
    <property type="protein sequence ID" value="ENSMMUP00000066745.1"/>
    <property type="gene ID" value="ENSMMUG00000063086.1"/>
</dbReference>
<dbReference type="PANTHER" id="PTHR35675">
    <property type="entry name" value="HYPOTHETICAL PROTEIN LOC100362216"/>
    <property type="match status" value="1"/>
</dbReference>
<feature type="compositionally biased region" description="Polar residues" evidence="1">
    <location>
        <begin position="1"/>
        <end position="10"/>
    </location>
</feature>
<dbReference type="Bgee" id="ENSMMUG00000063086">
    <property type="expression patterns" value="Expressed in liver and 10 other cell types or tissues"/>
</dbReference>
<reference evidence="3" key="4">
    <citation type="submission" date="2025-09" db="UniProtKB">
        <authorList>
            <consortium name="Ensembl"/>
        </authorList>
    </citation>
    <scope>IDENTIFICATION</scope>
    <source>
        <strain evidence="3">17573</strain>
    </source>
</reference>
<feature type="region of interest" description="Disordered" evidence="1">
    <location>
        <begin position="148"/>
        <end position="177"/>
    </location>
</feature>
<reference evidence="3" key="2">
    <citation type="submission" date="2019-01" db="EMBL/GenBank/DDBJ databases">
        <authorList>
            <person name="Graves T."/>
            <person name="Eichler E.E."/>
            <person name="Wilson R.K."/>
        </authorList>
    </citation>
    <scope>NUCLEOTIDE SEQUENCE [LARGE SCALE GENOMIC DNA]</scope>
    <source>
        <strain evidence="3">17573</strain>
    </source>
</reference>
<evidence type="ECO:0000313" key="5">
    <source>
        <dbReference type="VGNC" id="VGNC:104512"/>
    </source>
</evidence>
<dbReference type="Proteomes" id="UP000006718">
    <property type="component" value="Chromosome 12"/>
</dbReference>
<feature type="compositionally biased region" description="Low complexity" evidence="1">
    <location>
        <begin position="158"/>
        <end position="177"/>
    </location>
</feature>